<dbReference type="Proteomes" id="UP000518887">
    <property type="component" value="Unassembled WGS sequence"/>
</dbReference>
<name>A0A7W8GAH7_9SPIR</name>
<dbReference type="EMBL" id="JACHFQ010000007">
    <property type="protein sequence ID" value="MBB5226858.1"/>
    <property type="molecule type" value="Genomic_DNA"/>
</dbReference>
<evidence type="ECO:0000256" key="1">
    <source>
        <dbReference type="SAM" id="MobiDB-lite"/>
    </source>
</evidence>
<accession>A0A7W8GAH7</accession>
<organism evidence="2 3">
    <name type="scientific">Treponema ruminis</name>
    <dbReference type="NCBI Taxonomy" id="744515"/>
    <lineage>
        <taxon>Bacteria</taxon>
        <taxon>Pseudomonadati</taxon>
        <taxon>Spirochaetota</taxon>
        <taxon>Spirochaetia</taxon>
        <taxon>Spirochaetales</taxon>
        <taxon>Treponemataceae</taxon>
        <taxon>Treponema</taxon>
    </lineage>
</organism>
<feature type="region of interest" description="Disordered" evidence="1">
    <location>
        <begin position="1"/>
        <end position="30"/>
    </location>
</feature>
<protein>
    <submittedName>
        <fullName evidence="2">Uncharacterized protein</fullName>
    </submittedName>
</protein>
<reference evidence="2 3" key="1">
    <citation type="submission" date="2020-08" db="EMBL/GenBank/DDBJ databases">
        <title>Genomic Encyclopedia of Type Strains, Phase IV (KMG-IV): sequencing the most valuable type-strain genomes for metagenomic binning, comparative biology and taxonomic classification.</title>
        <authorList>
            <person name="Goeker M."/>
        </authorList>
    </citation>
    <scope>NUCLEOTIDE SEQUENCE [LARGE SCALE GENOMIC DNA]</scope>
    <source>
        <strain evidence="2 3">DSM 103462</strain>
    </source>
</reference>
<comment type="caution">
    <text evidence="2">The sequence shown here is derived from an EMBL/GenBank/DDBJ whole genome shotgun (WGS) entry which is preliminary data.</text>
</comment>
<proteinExistence type="predicted"/>
<gene>
    <name evidence="2" type="ORF">HNP76_002246</name>
</gene>
<dbReference type="AlphaFoldDB" id="A0A7W8GAH7"/>
<evidence type="ECO:0000313" key="3">
    <source>
        <dbReference type="Proteomes" id="UP000518887"/>
    </source>
</evidence>
<evidence type="ECO:0000313" key="2">
    <source>
        <dbReference type="EMBL" id="MBB5226858.1"/>
    </source>
</evidence>
<sequence>MGLKKDDFPTKPIQEKIDKLPKYEDEKSSY</sequence>
<keyword evidence="3" id="KW-1185">Reference proteome</keyword>